<comment type="activity regulation">
    <text evidence="7">Inhibited by fructose 1,6-bisphosphate (FBP).</text>
</comment>
<dbReference type="Proteomes" id="UP000664628">
    <property type="component" value="Unassembled WGS sequence"/>
</dbReference>
<dbReference type="PROSITE" id="PS00445">
    <property type="entry name" value="FGGY_KINASES_2"/>
    <property type="match status" value="1"/>
</dbReference>
<dbReference type="InterPro" id="IPR005999">
    <property type="entry name" value="Glycerol_kin"/>
</dbReference>
<gene>
    <name evidence="7 11" type="primary">glpK</name>
    <name evidence="11" type="ORF">J2I46_24560</name>
</gene>
<keyword evidence="4 7" id="KW-0418">Kinase</keyword>
<comment type="similarity">
    <text evidence="1 7 8">Belongs to the FGGY kinase family.</text>
</comment>
<dbReference type="InterPro" id="IPR018485">
    <property type="entry name" value="FGGY_C"/>
</dbReference>
<accession>A0ABS3JQQ1</accession>
<dbReference type="InterPro" id="IPR043129">
    <property type="entry name" value="ATPase_NBD"/>
</dbReference>
<feature type="domain" description="Carbohydrate kinase FGGY C-terminal" evidence="10">
    <location>
        <begin position="262"/>
        <end position="451"/>
    </location>
</feature>
<dbReference type="CDD" id="cd07769">
    <property type="entry name" value="ASKHA_NBD_FGGY_GK"/>
    <property type="match status" value="1"/>
</dbReference>
<feature type="binding site" evidence="7">
    <location>
        <position position="267"/>
    </location>
    <ligand>
        <name>ADP</name>
        <dbReference type="ChEBI" id="CHEBI:456216"/>
    </ligand>
</feature>
<evidence type="ECO:0000313" key="12">
    <source>
        <dbReference type="Proteomes" id="UP000664628"/>
    </source>
</evidence>
<dbReference type="InterPro" id="IPR018483">
    <property type="entry name" value="Carb_kinase_FGGY_CS"/>
</dbReference>
<evidence type="ECO:0000256" key="7">
    <source>
        <dbReference type="HAMAP-Rule" id="MF_00186"/>
    </source>
</evidence>
<feature type="binding site" evidence="7">
    <location>
        <position position="245"/>
    </location>
    <ligand>
        <name>glycerol</name>
        <dbReference type="ChEBI" id="CHEBI:17754"/>
    </ligand>
</feature>
<keyword evidence="12" id="KW-1185">Reference proteome</keyword>
<evidence type="ECO:0000256" key="5">
    <source>
        <dbReference type="ARBA" id="ARBA00022798"/>
    </source>
</evidence>
<dbReference type="HAMAP" id="MF_00186">
    <property type="entry name" value="Glycerol_kin"/>
    <property type="match status" value="1"/>
</dbReference>
<feature type="binding site" evidence="7">
    <location>
        <position position="311"/>
    </location>
    <ligand>
        <name>ATP</name>
        <dbReference type="ChEBI" id="CHEBI:30616"/>
    </ligand>
</feature>
<feature type="binding site" evidence="7">
    <location>
        <position position="12"/>
    </location>
    <ligand>
        <name>ADP</name>
        <dbReference type="ChEBI" id="CHEBI:456216"/>
    </ligand>
</feature>
<dbReference type="NCBIfam" id="NF000756">
    <property type="entry name" value="PRK00047.1"/>
    <property type="match status" value="1"/>
</dbReference>
<reference evidence="11 12" key="1">
    <citation type="submission" date="2021-03" db="EMBL/GenBank/DDBJ databases">
        <title>Fibrella sp. HMF5405 genome sequencing and assembly.</title>
        <authorList>
            <person name="Kang H."/>
            <person name="Kim H."/>
            <person name="Bae S."/>
            <person name="Joh K."/>
        </authorList>
    </citation>
    <scope>NUCLEOTIDE SEQUENCE [LARGE SCALE GENOMIC DNA]</scope>
    <source>
        <strain evidence="11 12">HMF5405</strain>
    </source>
</reference>
<dbReference type="PANTHER" id="PTHR10196:SF69">
    <property type="entry name" value="GLYCEROL KINASE"/>
    <property type="match status" value="1"/>
</dbReference>
<feature type="binding site" evidence="7">
    <location>
        <position position="315"/>
    </location>
    <ligand>
        <name>ATP</name>
        <dbReference type="ChEBI" id="CHEBI:30616"/>
    </ligand>
</feature>
<dbReference type="EMBL" id="JAFMYW010000009">
    <property type="protein sequence ID" value="MBO0951778.1"/>
    <property type="molecule type" value="Genomic_DNA"/>
</dbReference>
<organism evidence="11 12">
    <name type="scientific">Fibrella forsythiae</name>
    <dbReference type="NCBI Taxonomy" id="2817061"/>
    <lineage>
        <taxon>Bacteria</taxon>
        <taxon>Pseudomonadati</taxon>
        <taxon>Bacteroidota</taxon>
        <taxon>Cytophagia</taxon>
        <taxon>Cytophagales</taxon>
        <taxon>Spirosomataceae</taxon>
        <taxon>Fibrella</taxon>
    </lineage>
</organism>
<feature type="binding site" evidence="7">
    <location>
        <position position="412"/>
    </location>
    <ligand>
        <name>ATP</name>
        <dbReference type="ChEBI" id="CHEBI:30616"/>
    </ligand>
</feature>
<dbReference type="InterPro" id="IPR018484">
    <property type="entry name" value="FGGY_N"/>
</dbReference>
<sequence>MASFIAAIDQGTTSTRCIIVDKQGTIHSVAQKEHAQIYPKPGWVEHDPEEIWQNTLEVIAKARIQLRLTTRDIAAIGITNQRETTVVWNRKTGKPYYNAIVWQDVRTEDVVAELAKDGGADRFRDKTGLPLATYFSALKLGWLLNNVPGLRDDAERGAALFGTIDSFLIWNLTGGPHGGEHVTDVTNASRTQLMNLQTLEWDDELLAVLNVPRAMLPAIRPSSGTFGTVTSEVIPGVPITGVLGDQQAALVGQTCFEPGQAKNTYGTGCFLLMNTGTQIRPSTCGLLTTVAYQFGTEAPHYALEGSVAIAGALVQWLRDNLGIIQSSGEVQTLAEQVDDNGGTYIVPAFSGLYAPYWRTDARGIIAGLTRFVTKNHIARAALEATAFQTYDVLQAMQEDAGVALKTLRVDGGMVVNDLLMQFQADINNVPVIRPRVTETTAIGAAYAAGLAVGYWSSIEELKANWGVEATFTPVMPEDKRVELLHNWKKAIERSFDWAV</sequence>
<keyword evidence="2 7" id="KW-0808">Transferase</keyword>
<evidence type="ECO:0000256" key="3">
    <source>
        <dbReference type="ARBA" id="ARBA00022741"/>
    </source>
</evidence>
<dbReference type="EC" id="2.7.1.30" evidence="7"/>
<evidence type="ECO:0000256" key="2">
    <source>
        <dbReference type="ARBA" id="ARBA00022679"/>
    </source>
</evidence>
<comment type="function">
    <text evidence="7">Key enzyme in the regulation of glycerol uptake and metabolism. Catalyzes the phosphorylation of glycerol to yield sn-glycerol 3-phosphate.</text>
</comment>
<feature type="binding site" evidence="7">
    <location>
        <position position="13"/>
    </location>
    <ligand>
        <name>ATP</name>
        <dbReference type="ChEBI" id="CHEBI:30616"/>
    </ligand>
</feature>
<feature type="binding site" evidence="7">
    <location>
        <position position="14"/>
    </location>
    <ligand>
        <name>ATP</name>
        <dbReference type="ChEBI" id="CHEBI:30616"/>
    </ligand>
</feature>
<feature type="binding site" evidence="7">
    <location>
        <position position="311"/>
    </location>
    <ligand>
        <name>ADP</name>
        <dbReference type="ChEBI" id="CHEBI:456216"/>
    </ligand>
</feature>
<feature type="binding site" evidence="7">
    <location>
        <position position="12"/>
    </location>
    <ligand>
        <name>sn-glycerol 3-phosphate</name>
        <dbReference type="ChEBI" id="CHEBI:57597"/>
    </ligand>
</feature>
<feature type="binding site" evidence="7">
    <location>
        <position position="245"/>
    </location>
    <ligand>
        <name>sn-glycerol 3-phosphate</name>
        <dbReference type="ChEBI" id="CHEBI:57597"/>
    </ligand>
</feature>
<feature type="binding site" evidence="7">
    <location>
        <position position="267"/>
    </location>
    <ligand>
        <name>ATP</name>
        <dbReference type="ChEBI" id="CHEBI:30616"/>
    </ligand>
</feature>
<feature type="binding site" evidence="7">
    <location>
        <position position="82"/>
    </location>
    <ligand>
        <name>sn-glycerol 3-phosphate</name>
        <dbReference type="ChEBI" id="CHEBI:57597"/>
    </ligand>
</feature>
<dbReference type="RefSeq" id="WP_207331736.1">
    <property type="nucleotide sequence ID" value="NZ_JAFMYW010000009.1"/>
</dbReference>
<dbReference type="Pfam" id="PF02782">
    <property type="entry name" value="FGGY_C"/>
    <property type="match status" value="1"/>
</dbReference>
<dbReference type="NCBIfam" id="TIGR01311">
    <property type="entry name" value="glycerol_kin"/>
    <property type="match status" value="1"/>
</dbReference>
<comment type="caution">
    <text evidence="11">The sequence shown here is derived from an EMBL/GenBank/DDBJ whole genome shotgun (WGS) entry which is preliminary data.</text>
</comment>
<dbReference type="GO" id="GO:0004370">
    <property type="term" value="F:glycerol kinase activity"/>
    <property type="evidence" value="ECO:0007669"/>
    <property type="project" value="UniProtKB-EC"/>
</dbReference>
<keyword evidence="3 7" id="KW-0547">Nucleotide-binding</keyword>
<proteinExistence type="inferred from homology"/>
<evidence type="ECO:0000256" key="8">
    <source>
        <dbReference type="RuleBase" id="RU003733"/>
    </source>
</evidence>
<protein>
    <recommendedName>
        <fullName evidence="7">Glycerol kinase</fullName>
        <ecNumber evidence="7">2.7.1.30</ecNumber>
    </recommendedName>
    <alternativeName>
        <fullName evidence="7">ATP:glycerol 3-phosphotransferase</fullName>
    </alternativeName>
    <alternativeName>
        <fullName evidence="7">Glycerokinase</fullName>
        <shortName evidence="7">GK</shortName>
    </alternativeName>
</protein>
<feature type="binding site" evidence="7">
    <location>
        <position position="246"/>
    </location>
    <ligand>
        <name>glycerol</name>
        <dbReference type="ChEBI" id="CHEBI:17754"/>
    </ligand>
</feature>
<feature type="binding site" evidence="7">
    <location>
        <position position="134"/>
    </location>
    <ligand>
        <name>glycerol</name>
        <dbReference type="ChEBI" id="CHEBI:17754"/>
    </ligand>
</feature>
<keyword evidence="5 7" id="KW-0319">Glycerol metabolism</keyword>
<evidence type="ECO:0000256" key="4">
    <source>
        <dbReference type="ARBA" id="ARBA00022777"/>
    </source>
</evidence>
<dbReference type="InterPro" id="IPR000577">
    <property type="entry name" value="Carb_kinase_FGGY"/>
</dbReference>
<evidence type="ECO:0000259" key="9">
    <source>
        <dbReference type="Pfam" id="PF00370"/>
    </source>
</evidence>
<evidence type="ECO:0000313" key="11">
    <source>
        <dbReference type="EMBL" id="MBO0951778.1"/>
    </source>
</evidence>
<feature type="binding site" evidence="7">
    <location>
        <position position="83"/>
    </location>
    <ligand>
        <name>glycerol</name>
        <dbReference type="ChEBI" id="CHEBI:17754"/>
    </ligand>
</feature>
<feature type="binding site" evidence="7">
    <location>
        <position position="412"/>
    </location>
    <ligand>
        <name>ADP</name>
        <dbReference type="ChEBI" id="CHEBI:456216"/>
    </ligand>
</feature>
<feature type="domain" description="Carbohydrate kinase FGGY N-terminal" evidence="9">
    <location>
        <begin position="5"/>
        <end position="252"/>
    </location>
</feature>
<feature type="binding site" evidence="7">
    <location>
        <position position="12"/>
    </location>
    <ligand>
        <name>ATP</name>
        <dbReference type="ChEBI" id="CHEBI:30616"/>
    </ligand>
</feature>
<evidence type="ECO:0000259" key="10">
    <source>
        <dbReference type="Pfam" id="PF02782"/>
    </source>
</evidence>
<dbReference type="PANTHER" id="PTHR10196">
    <property type="entry name" value="SUGAR KINASE"/>
    <property type="match status" value="1"/>
</dbReference>
<feature type="binding site" evidence="7">
    <location>
        <position position="134"/>
    </location>
    <ligand>
        <name>sn-glycerol 3-phosphate</name>
        <dbReference type="ChEBI" id="CHEBI:57597"/>
    </ligand>
</feature>
<feature type="binding site" evidence="7">
    <location>
        <position position="416"/>
    </location>
    <ligand>
        <name>ADP</name>
        <dbReference type="ChEBI" id="CHEBI:456216"/>
    </ligand>
</feature>
<comment type="pathway">
    <text evidence="7">Polyol metabolism; glycerol degradation via glycerol kinase pathway; sn-glycerol 3-phosphate from glycerol: step 1/1.</text>
</comment>
<name>A0ABS3JQQ1_9BACT</name>
<feature type="binding site" evidence="7">
    <location>
        <position position="83"/>
    </location>
    <ligand>
        <name>sn-glycerol 3-phosphate</name>
        <dbReference type="ChEBI" id="CHEBI:57597"/>
    </ligand>
</feature>
<evidence type="ECO:0000256" key="1">
    <source>
        <dbReference type="ARBA" id="ARBA00009156"/>
    </source>
</evidence>
<feature type="binding site" evidence="7">
    <location>
        <position position="16"/>
    </location>
    <ligand>
        <name>ADP</name>
        <dbReference type="ChEBI" id="CHEBI:456216"/>
    </ligand>
</feature>
<dbReference type="SUPFAM" id="SSF53067">
    <property type="entry name" value="Actin-like ATPase domain"/>
    <property type="match status" value="2"/>
</dbReference>
<dbReference type="PIRSF" id="PIRSF000538">
    <property type="entry name" value="GlpK"/>
    <property type="match status" value="1"/>
</dbReference>
<comment type="catalytic activity">
    <reaction evidence="7">
        <text>glycerol + ATP = sn-glycerol 3-phosphate + ADP + H(+)</text>
        <dbReference type="Rhea" id="RHEA:21644"/>
        <dbReference type="ChEBI" id="CHEBI:15378"/>
        <dbReference type="ChEBI" id="CHEBI:17754"/>
        <dbReference type="ChEBI" id="CHEBI:30616"/>
        <dbReference type="ChEBI" id="CHEBI:57597"/>
        <dbReference type="ChEBI" id="CHEBI:456216"/>
        <dbReference type="EC" id="2.7.1.30"/>
    </reaction>
</comment>
<dbReference type="Gene3D" id="3.30.420.40">
    <property type="match status" value="2"/>
</dbReference>
<dbReference type="Pfam" id="PF00370">
    <property type="entry name" value="FGGY_N"/>
    <property type="match status" value="1"/>
</dbReference>
<evidence type="ECO:0000256" key="6">
    <source>
        <dbReference type="ARBA" id="ARBA00022840"/>
    </source>
</evidence>
<keyword evidence="6 7" id="KW-0067">ATP-binding</keyword>
<feature type="binding site" evidence="7">
    <location>
        <position position="82"/>
    </location>
    <ligand>
        <name>glycerol</name>
        <dbReference type="ChEBI" id="CHEBI:17754"/>
    </ligand>
</feature>